<evidence type="ECO:0000256" key="6">
    <source>
        <dbReference type="ARBA" id="ARBA00022801"/>
    </source>
</evidence>
<organism evidence="9 10">
    <name type="scientific">Labilithrix luteola</name>
    <dbReference type="NCBI Taxonomy" id="1391654"/>
    <lineage>
        <taxon>Bacteria</taxon>
        <taxon>Pseudomonadati</taxon>
        <taxon>Myxococcota</taxon>
        <taxon>Polyangia</taxon>
        <taxon>Polyangiales</taxon>
        <taxon>Labilitrichaceae</taxon>
        <taxon>Labilithrix</taxon>
    </lineage>
</organism>
<reference evidence="9 10" key="1">
    <citation type="submission" date="2015-08" db="EMBL/GenBank/DDBJ databases">
        <authorList>
            <person name="Babu N.S."/>
            <person name="Beckwith C.J."/>
            <person name="Beseler K.G."/>
            <person name="Brison A."/>
            <person name="Carone J.V."/>
            <person name="Caskin T.P."/>
            <person name="Diamond M."/>
            <person name="Durham M.E."/>
            <person name="Foxe J.M."/>
            <person name="Go M."/>
            <person name="Henderson B.A."/>
            <person name="Jones I.B."/>
            <person name="McGettigan J.A."/>
            <person name="Micheletti S.J."/>
            <person name="Nasrallah M.E."/>
            <person name="Ortiz D."/>
            <person name="Piller C.R."/>
            <person name="Privatt S.R."/>
            <person name="Schneider S.L."/>
            <person name="Sharp S."/>
            <person name="Smith T.C."/>
            <person name="Stanton J.D."/>
            <person name="Ullery H.E."/>
            <person name="Wilson R.J."/>
            <person name="Serrano M.G."/>
            <person name="Buck G."/>
            <person name="Lee V."/>
            <person name="Wang Y."/>
            <person name="Carvalho R."/>
            <person name="Voegtly L."/>
            <person name="Shi R."/>
            <person name="Duckworth R."/>
            <person name="Johnson A."/>
            <person name="Loviza R."/>
            <person name="Walstead R."/>
            <person name="Shah Z."/>
            <person name="Kiflezghi M."/>
            <person name="Wade K."/>
            <person name="Ball S.L."/>
            <person name="Bradley K.W."/>
            <person name="Asai D.J."/>
            <person name="Bowman C.A."/>
            <person name="Russell D.A."/>
            <person name="Pope W.H."/>
            <person name="Jacobs-Sera D."/>
            <person name="Hendrix R.W."/>
            <person name="Hatfull G.F."/>
        </authorList>
    </citation>
    <scope>NUCLEOTIDE SEQUENCE [LARGE SCALE GENOMIC DNA]</scope>
    <source>
        <strain evidence="9 10">DSM 27648</strain>
    </source>
</reference>
<comment type="catalytic activity">
    <reaction evidence="1 7">
        <text>a ribonucleoside 5'-phosphate + H2O = a ribonucleoside + phosphate</text>
        <dbReference type="Rhea" id="RHEA:12484"/>
        <dbReference type="ChEBI" id="CHEBI:15377"/>
        <dbReference type="ChEBI" id="CHEBI:18254"/>
        <dbReference type="ChEBI" id="CHEBI:43474"/>
        <dbReference type="ChEBI" id="CHEBI:58043"/>
        <dbReference type="EC" id="3.1.3.5"/>
    </reaction>
</comment>
<dbReference type="InterPro" id="IPR036523">
    <property type="entry name" value="SurE-like_sf"/>
</dbReference>
<dbReference type="Proteomes" id="UP000064967">
    <property type="component" value="Chromosome"/>
</dbReference>
<feature type="domain" description="Survival protein SurE-like phosphatase/nucleotidase" evidence="8">
    <location>
        <begin position="3"/>
        <end position="181"/>
    </location>
</feature>
<dbReference type="GO" id="GO:0005737">
    <property type="term" value="C:cytoplasm"/>
    <property type="evidence" value="ECO:0007669"/>
    <property type="project" value="UniProtKB-SubCell"/>
</dbReference>
<feature type="binding site" evidence="7">
    <location>
        <position position="92"/>
    </location>
    <ligand>
        <name>a divalent metal cation</name>
        <dbReference type="ChEBI" id="CHEBI:60240"/>
    </ligand>
</feature>
<keyword evidence="10" id="KW-1185">Reference proteome</keyword>
<dbReference type="EMBL" id="CP012333">
    <property type="protein sequence ID" value="AKU97617.1"/>
    <property type="molecule type" value="Genomic_DNA"/>
</dbReference>
<gene>
    <name evidence="7" type="primary">surE</name>
    <name evidence="9" type="ORF">AKJ09_04281</name>
</gene>
<dbReference type="PATRIC" id="fig|1391654.3.peg.4340"/>
<dbReference type="GO" id="GO:0008253">
    <property type="term" value="F:5'-nucleotidase activity"/>
    <property type="evidence" value="ECO:0007669"/>
    <property type="project" value="UniProtKB-UniRule"/>
</dbReference>
<evidence type="ECO:0000256" key="1">
    <source>
        <dbReference type="ARBA" id="ARBA00000815"/>
    </source>
</evidence>
<feature type="binding site" evidence="7">
    <location>
        <position position="8"/>
    </location>
    <ligand>
        <name>a divalent metal cation</name>
        <dbReference type="ChEBI" id="CHEBI:60240"/>
    </ligand>
</feature>
<proteinExistence type="inferred from homology"/>
<protein>
    <recommendedName>
        <fullName evidence="7">5'-nucleotidase SurE</fullName>
        <ecNumber evidence="7">3.1.3.5</ecNumber>
    </recommendedName>
    <alternativeName>
        <fullName evidence="7">Nucleoside 5'-monophosphate phosphohydrolase</fullName>
    </alternativeName>
</protein>
<evidence type="ECO:0000256" key="3">
    <source>
        <dbReference type="ARBA" id="ARBA00022490"/>
    </source>
</evidence>
<dbReference type="PANTHER" id="PTHR30457:SF12">
    <property type="entry name" value="5'_3'-NUCLEOTIDASE SURE"/>
    <property type="match status" value="1"/>
</dbReference>
<name>A0A0K1PVR3_9BACT</name>
<feature type="binding site" evidence="7">
    <location>
        <position position="9"/>
    </location>
    <ligand>
        <name>a divalent metal cation</name>
        <dbReference type="ChEBI" id="CHEBI:60240"/>
    </ligand>
</feature>
<dbReference type="OrthoDB" id="9780815at2"/>
<feature type="binding site" evidence="7">
    <location>
        <position position="39"/>
    </location>
    <ligand>
        <name>a divalent metal cation</name>
        <dbReference type="ChEBI" id="CHEBI:60240"/>
    </ligand>
</feature>
<keyword evidence="4 7" id="KW-0479">Metal-binding</keyword>
<evidence type="ECO:0000256" key="2">
    <source>
        <dbReference type="ARBA" id="ARBA00011062"/>
    </source>
</evidence>
<dbReference type="Gene3D" id="3.40.1210.10">
    <property type="entry name" value="Survival protein SurE-like phosphatase/nucleotidase"/>
    <property type="match status" value="1"/>
</dbReference>
<comment type="similarity">
    <text evidence="2 7">Belongs to the SurE nucleotidase family.</text>
</comment>
<keyword evidence="3 7" id="KW-0963">Cytoplasm</keyword>
<dbReference type="RefSeq" id="WP_146648724.1">
    <property type="nucleotide sequence ID" value="NZ_CP012333.1"/>
</dbReference>
<accession>A0A0K1PVR3</accession>
<sequence>MRILVTNDDGIYSPGIVALAELAAELGDVRIVAPAFEQSSTSMAITAARPLHYRRTKVGSFEAFRVDGTPADCVALGAYNWDRVDLVFSGINLGLNVGSAMWHSGTLAGAKQAALLGIRGIAFSAPMPDDEDEKVDYAALKPFGRKVVEAILADRTIFLANVNYPLSPGGVVWTRQSVRHYDGRVVADTDPMGRDHFWFTAVPVEATEEGTDRWAVERSLVSITPLRIDLTDEVALKHARTTTGDSP</sequence>
<evidence type="ECO:0000256" key="7">
    <source>
        <dbReference type="HAMAP-Rule" id="MF_00060"/>
    </source>
</evidence>
<keyword evidence="6 7" id="KW-0378">Hydrolase</keyword>
<evidence type="ECO:0000256" key="5">
    <source>
        <dbReference type="ARBA" id="ARBA00022741"/>
    </source>
</evidence>
<dbReference type="GO" id="GO:0008254">
    <property type="term" value="F:3'-nucleotidase activity"/>
    <property type="evidence" value="ECO:0007669"/>
    <property type="project" value="TreeGrafter"/>
</dbReference>
<comment type="function">
    <text evidence="7">Nucleotidase that shows phosphatase activity on nucleoside 5'-monophosphates.</text>
</comment>
<dbReference type="AlphaFoldDB" id="A0A0K1PVR3"/>
<evidence type="ECO:0000313" key="10">
    <source>
        <dbReference type="Proteomes" id="UP000064967"/>
    </source>
</evidence>
<dbReference type="KEGG" id="llu:AKJ09_04281"/>
<dbReference type="GO" id="GO:0046872">
    <property type="term" value="F:metal ion binding"/>
    <property type="evidence" value="ECO:0007669"/>
    <property type="project" value="UniProtKB-UniRule"/>
</dbReference>
<dbReference type="SUPFAM" id="SSF64167">
    <property type="entry name" value="SurE-like"/>
    <property type="match status" value="1"/>
</dbReference>
<dbReference type="GO" id="GO:0000166">
    <property type="term" value="F:nucleotide binding"/>
    <property type="evidence" value="ECO:0007669"/>
    <property type="project" value="UniProtKB-KW"/>
</dbReference>
<dbReference type="GO" id="GO:0004309">
    <property type="term" value="F:exopolyphosphatase activity"/>
    <property type="evidence" value="ECO:0007669"/>
    <property type="project" value="TreeGrafter"/>
</dbReference>
<dbReference type="NCBIfam" id="TIGR00087">
    <property type="entry name" value="surE"/>
    <property type="match status" value="1"/>
</dbReference>
<evidence type="ECO:0000259" key="8">
    <source>
        <dbReference type="Pfam" id="PF01975"/>
    </source>
</evidence>
<evidence type="ECO:0000313" key="9">
    <source>
        <dbReference type="EMBL" id="AKU97617.1"/>
    </source>
</evidence>
<keyword evidence="5 7" id="KW-0547">Nucleotide-binding</keyword>
<dbReference type="STRING" id="1391654.AKJ09_04281"/>
<evidence type="ECO:0000256" key="4">
    <source>
        <dbReference type="ARBA" id="ARBA00022723"/>
    </source>
</evidence>
<dbReference type="EC" id="3.1.3.5" evidence="7"/>
<comment type="cofactor">
    <cofactor evidence="7">
        <name>a divalent metal cation</name>
        <dbReference type="ChEBI" id="CHEBI:60240"/>
    </cofactor>
    <text evidence="7">Binds 1 divalent metal cation per subunit.</text>
</comment>
<dbReference type="InterPro" id="IPR002828">
    <property type="entry name" value="SurE-like_Pase/nucleotidase"/>
</dbReference>
<dbReference type="InterPro" id="IPR030048">
    <property type="entry name" value="SurE"/>
</dbReference>
<comment type="subcellular location">
    <subcellularLocation>
        <location evidence="7">Cytoplasm</location>
    </subcellularLocation>
</comment>
<dbReference type="PANTHER" id="PTHR30457">
    <property type="entry name" value="5'-NUCLEOTIDASE SURE"/>
    <property type="match status" value="1"/>
</dbReference>
<dbReference type="HAMAP" id="MF_00060">
    <property type="entry name" value="SurE"/>
    <property type="match status" value="1"/>
</dbReference>
<dbReference type="Pfam" id="PF01975">
    <property type="entry name" value="SurE"/>
    <property type="match status" value="1"/>
</dbReference>